<feature type="domain" description="FAD-binding" evidence="7">
    <location>
        <begin position="9"/>
        <end position="367"/>
    </location>
</feature>
<dbReference type="STRING" id="1182545.A0A072PGX0"/>
<reference evidence="8 9" key="1">
    <citation type="submission" date="2013-03" db="EMBL/GenBank/DDBJ databases">
        <title>The Genome Sequence of Exophiala aquamarina CBS 119918.</title>
        <authorList>
            <consortium name="The Broad Institute Genomics Platform"/>
            <person name="Cuomo C."/>
            <person name="de Hoog S."/>
            <person name="Gorbushina A."/>
            <person name="Walker B."/>
            <person name="Young S.K."/>
            <person name="Zeng Q."/>
            <person name="Gargeya S."/>
            <person name="Fitzgerald M."/>
            <person name="Haas B."/>
            <person name="Abouelleil A."/>
            <person name="Allen A.W."/>
            <person name="Alvarado L."/>
            <person name="Arachchi H.M."/>
            <person name="Berlin A.M."/>
            <person name="Chapman S.B."/>
            <person name="Gainer-Dewar J."/>
            <person name="Goldberg J."/>
            <person name="Griggs A."/>
            <person name="Gujja S."/>
            <person name="Hansen M."/>
            <person name="Howarth C."/>
            <person name="Imamovic A."/>
            <person name="Ireland A."/>
            <person name="Larimer J."/>
            <person name="McCowan C."/>
            <person name="Murphy C."/>
            <person name="Pearson M."/>
            <person name="Poon T.W."/>
            <person name="Priest M."/>
            <person name="Roberts A."/>
            <person name="Saif S."/>
            <person name="Shea T."/>
            <person name="Sisk P."/>
            <person name="Sykes S."/>
            <person name="Wortman J."/>
            <person name="Nusbaum C."/>
            <person name="Birren B."/>
        </authorList>
    </citation>
    <scope>NUCLEOTIDE SEQUENCE [LARGE SCALE GENOMIC DNA]</scope>
    <source>
        <strain evidence="8 9">CBS 119918</strain>
    </source>
</reference>
<dbReference type="Proteomes" id="UP000027920">
    <property type="component" value="Unassembled WGS sequence"/>
</dbReference>
<evidence type="ECO:0000256" key="4">
    <source>
        <dbReference type="ARBA" id="ARBA00023002"/>
    </source>
</evidence>
<dbReference type="InterPro" id="IPR036188">
    <property type="entry name" value="FAD/NAD-bd_sf"/>
</dbReference>
<dbReference type="PANTHER" id="PTHR13789">
    <property type="entry name" value="MONOOXYGENASE"/>
    <property type="match status" value="1"/>
</dbReference>
<dbReference type="PRINTS" id="PR00420">
    <property type="entry name" value="RNGMNOXGNASE"/>
</dbReference>
<dbReference type="EMBL" id="AMGV01000003">
    <property type="protein sequence ID" value="KEF59116.1"/>
    <property type="molecule type" value="Genomic_DNA"/>
</dbReference>
<evidence type="ECO:0000256" key="5">
    <source>
        <dbReference type="ARBA" id="ARBA00023033"/>
    </source>
</evidence>
<keyword evidence="6" id="KW-0812">Transmembrane</keyword>
<evidence type="ECO:0000313" key="9">
    <source>
        <dbReference type="Proteomes" id="UP000027920"/>
    </source>
</evidence>
<organism evidence="8 9">
    <name type="scientific">Exophiala aquamarina CBS 119918</name>
    <dbReference type="NCBI Taxonomy" id="1182545"/>
    <lineage>
        <taxon>Eukaryota</taxon>
        <taxon>Fungi</taxon>
        <taxon>Dikarya</taxon>
        <taxon>Ascomycota</taxon>
        <taxon>Pezizomycotina</taxon>
        <taxon>Eurotiomycetes</taxon>
        <taxon>Chaetothyriomycetidae</taxon>
        <taxon>Chaetothyriales</taxon>
        <taxon>Herpotrichiellaceae</taxon>
        <taxon>Exophiala</taxon>
    </lineage>
</organism>
<dbReference type="InterPro" id="IPR050493">
    <property type="entry name" value="FAD-dep_Monooxygenase_BioMet"/>
</dbReference>
<keyword evidence="4" id="KW-0560">Oxidoreductase</keyword>
<dbReference type="SUPFAM" id="SSF54373">
    <property type="entry name" value="FAD-linked reductases, C-terminal domain"/>
    <property type="match status" value="1"/>
</dbReference>
<gene>
    <name evidence="8" type="ORF">A1O9_03960</name>
</gene>
<comment type="similarity">
    <text evidence="1">Belongs to the paxM FAD-dependent monooxygenase family.</text>
</comment>
<dbReference type="SUPFAM" id="SSF51905">
    <property type="entry name" value="FAD/NAD(P)-binding domain"/>
    <property type="match status" value="1"/>
</dbReference>
<dbReference type="GeneID" id="25278893"/>
<sequence>MTRNNIISLDVAIIGGGIAGLATAIALRRAGHQVTVYEKSRFSNEVGAAIHCAPNATRVLEWLGFDFIKANAVKNVWSHLGDGKTGEALRSNSLAHIESQYMYPWYFFHRVDLHNGLKDLAFGEVGQGIPAVLKLQSRLASVNATDTSLNFEDGSVVSADLIIGADGVHSTLVKWVVQDEVSAYDTGHSAFRFLVPVQSLLEDPETRWLVVDKPSTMNIFKIDDRRLVAYPCRNGELMNFVCIHPDGNSKESKEEWNVSADSDRLAKAYSMFHSSLRALCRHSEDLEDLKLWKLLYRPPIKTWTRGKCTLIGDAAHPMLPHQGQGGGMSIEDAGALGVLFSNIDSKASIPARLQMFQSVRYNRASAVQIFSNFGQDEATMMAAEAAKYGFRKVPTTQMEFHQFLYSYNVLEDTKARVSKEFFGTH</sequence>
<dbReference type="InterPro" id="IPR002938">
    <property type="entry name" value="FAD-bd"/>
</dbReference>
<dbReference type="Pfam" id="PF01494">
    <property type="entry name" value="FAD_binding_3"/>
    <property type="match status" value="1"/>
</dbReference>
<dbReference type="HOGENOM" id="CLU_009665_19_0_1"/>
<evidence type="ECO:0000256" key="1">
    <source>
        <dbReference type="ARBA" id="ARBA00007992"/>
    </source>
</evidence>
<keyword evidence="5" id="KW-0503">Monooxygenase</keyword>
<feature type="transmembrane region" description="Helical" evidence="6">
    <location>
        <begin position="6"/>
        <end position="27"/>
    </location>
</feature>
<dbReference type="AlphaFoldDB" id="A0A072PGX0"/>
<comment type="caution">
    <text evidence="8">The sequence shown here is derived from an EMBL/GenBank/DDBJ whole genome shotgun (WGS) entry which is preliminary data.</text>
</comment>
<dbReference type="PANTHER" id="PTHR13789:SF215">
    <property type="entry name" value="FAD-BINDING DOMAIN-CONTAINING PROTEIN-RELATED"/>
    <property type="match status" value="1"/>
</dbReference>
<keyword evidence="3" id="KW-0274">FAD</keyword>
<keyword evidence="6" id="KW-0472">Membrane</keyword>
<evidence type="ECO:0000313" key="8">
    <source>
        <dbReference type="EMBL" id="KEF59116.1"/>
    </source>
</evidence>
<keyword evidence="6" id="KW-1133">Transmembrane helix</keyword>
<keyword evidence="2" id="KW-0285">Flavoprotein</keyword>
<name>A0A072PGX0_9EURO</name>
<proteinExistence type="inferred from homology"/>
<dbReference type="VEuPathDB" id="FungiDB:A1O9_03960"/>
<evidence type="ECO:0000256" key="6">
    <source>
        <dbReference type="SAM" id="Phobius"/>
    </source>
</evidence>
<dbReference type="GO" id="GO:0071949">
    <property type="term" value="F:FAD binding"/>
    <property type="evidence" value="ECO:0007669"/>
    <property type="project" value="InterPro"/>
</dbReference>
<evidence type="ECO:0000256" key="3">
    <source>
        <dbReference type="ARBA" id="ARBA00022827"/>
    </source>
</evidence>
<evidence type="ECO:0000259" key="7">
    <source>
        <dbReference type="Pfam" id="PF01494"/>
    </source>
</evidence>
<dbReference type="GO" id="GO:0004497">
    <property type="term" value="F:monooxygenase activity"/>
    <property type="evidence" value="ECO:0007669"/>
    <property type="project" value="UniProtKB-KW"/>
</dbReference>
<dbReference type="OrthoDB" id="9993796at2759"/>
<dbReference type="RefSeq" id="XP_013261706.1">
    <property type="nucleotide sequence ID" value="XM_013406252.1"/>
</dbReference>
<accession>A0A072PGX0</accession>
<evidence type="ECO:0000256" key="2">
    <source>
        <dbReference type="ARBA" id="ARBA00022630"/>
    </source>
</evidence>
<protein>
    <recommendedName>
        <fullName evidence="7">FAD-binding domain-containing protein</fullName>
    </recommendedName>
</protein>
<dbReference type="Gene3D" id="3.50.50.60">
    <property type="entry name" value="FAD/NAD(P)-binding domain"/>
    <property type="match status" value="1"/>
</dbReference>
<keyword evidence="9" id="KW-1185">Reference proteome</keyword>